<proteinExistence type="predicted"/>
<keyword evidence="2" id="KW-0479">Metal-binding</keyword>
<reference evidence="8" key="1">
    <citation type="journal article" date="2021" name="Genome Biol. Evol.">
        <title>A High-Quality Reference Genome for a Parasitic Bivalve with Doubly Uniparental Inheritance (Bivalvia: Unionida).</title>
        <authorList>
            <person name="Smith C.H."/>
        </authorList>
    </citation>
    <scope>NUCLEOTIDE SEQUENCE</scope>
    <source>
        <strain evidence="8">CHS0354</strain>
    </source>
</reference>
<dbReference type="SMART" id="SM00184">
    <property type="entry name" value="RING"/>
    <property type="match status" value="1"/>
</dbReference>
<feature type="domain" description="B box-type" evidence="7">
    <location>
        <begin position="165"/>
        <end position="199"/>
    </location>
</feature>
<dbReference type="InterPro" id="IPR011042">
    <property type="entry name" value="6-blade_b-propeller_TolB-like"/>
</dbReference>
<dbReference type="GO" id="GO:0008270">
    <property type="term" value="F:zinc ion binding"/>
    <property type="evidence" value="ECO:0007669"/>
    <property type="project" value="UniProtKB-KW"/>
</dbReference>
<dbReference type="AlphaFoldDB" id="A0AAE0RMB0"/>
<dbReference type="GO" id="GO:0061630">
    <property type="term" value="F:ubiquitin protein ligase activity"/>
    <property type="evidence" value="ECO:0007669"/>
    <property type="project" value="TreeGrafter"/>
</dbReference>
<feature type="domain" description="B box-type" evidence="7">
    <location>
        <begin position="104"/>
        <end position="151"/>
    </location>
</feature>
<dbReference type="InterPro" id="IPR017907">
    <property type="entry name" value="Znf_RING_CS"/>
</dbReference>
<dbReference type="EMBL" id="JAEAOA010001909">
    <property type="protein sequence ID" value="KAK3576099.1"/>
    <property type="molecule type" value="Genomic_DNA"/>
</dbReference>
<keyword evidence="4" id="KW-0862">Zinc</keyword>
<evidence type="ECO:0000259" key="7">
    <source>
        <dbReference type="PROSITE" id="PS50119"/>
    </source>
</evidence>
<dbReference type="Pfam" id="PF13445">
    <property type="entry name" value="zf-RING_UBOX"/>
    <property type="match status" value="1"/>
</dbReference>
<evidence type="ECO:0000313" key="9">
    <source>
        <dbReference type="Proteomes" id="UP001195483"/>
    </source>
</evidence>
<evidence type="ECO:0008006" key="10">
    <source>
        <dbReference type="Google" id="ProtNLM"/>
    </source>
</evidence>
<evidence type="ECO:0000256" key="5">
    <source>
        <dbReference type="PROSITE-ProRule" id="PRU00024"/>
    </source>
</evidence>
<feature type="domain" description="RING-type" evidence="6">
    <location>
        <begin position="17"/>
        <end position="65"/>
    </location>
</feature>
<evidence type="ECO:0000259" key="6">
    <source>
        <dbReference type="PROSITE" id="PS50089"/>
    </source>
</evidence>
<accession>A0AAE0RMB0</accession>
<dbReference type="InterPro" id="IPR001841">
    <property type="entry name" value="Znf_RING"/>
</dbReference>
<dbReference type="PANTHER" id="PTHR25462">
    <property type="entry name" value="BONUS, ISOFORM C-RELATED"/>
    <property type="match status" value="1"/>
</dbReference>
<dbReference type="InterPro" id="IPR047153">
    <property type="entry name" value="TRIM45/56/19-like"/>
</dbReference>
<dbReference type="Gene3D" id="2.120.10.30">
    <property type="entry name" value="TolB, C-terminal domain"/>
    <property type="match status" value="1"/>
</dbReference>
<reference evidence="8" key="3">
    <citation type="submission" date="2023-05" db="EMBL/GenBank/DDBJ databases">
        <authorList>
            <person name="Smith C.H."/>
        </authorList>
    </citation>
    <scope>NUCLEOTIDE SEQUENCE</scope>
    <source>
        <strain evidence="8">CHS0354</strain>
        <tissue evidence="8">Mantle</tissue>
    </source>
</reference>
<evidence type="ECO:0000313" key="8">
    <source>
        <dbReference type="EMBL" id="KAK3576099.1"/>
    </source>
</evidence>
<gene>
    <name evidence="8" type="ORF">CHS0354_032223</name>
</gene>
<dbReference type="PROSITE" id="PS50119">
    <property type="entry name" value="ZF_BBOX"/>
    <property type="match status" value="2"/>
</dbReference>
<dbReference type="GO" id="GO:0005654">
    <property type="term" value="C:nucleoplasm"/>
    <property type="evidence" value="ECO:0007669"/>
    <property type="project" value="TreeGrafter"/>
</dbReference>
<keyword evidence="9" id="KW-1185">Reference proteome</keyword>
<dbReference type="SUPFAM" id="SSF57850">
    <property type="entry name" value="RING/U-box"/>
    <property type="match status" value="1"/>
</dbReference>
<keyword evidence="1" id="KW-0597">Phosphoprotein</keyword>
<dbReference type="PANTHER" id="PTHR25462:SF305">
    <property type="entry name" value="RING-TYPE DOMAIN-CONTAINING PROTEIN"/>
    <property type="match status" value="1"/>
</dbReference>
<dbReference type="SUPFAM" id="SSF101898">
    <property type="entry name" value="NHL repeat"/>
    <property type="match status" value="1"/>
</dbReference>
<protein>
    <recommendedName>
        <fullName evidence="10">TRIM56</fullName>
    </recommendedName>
</protein>
<dbReference type="SUPFAM" id="SSF57845">
    <property type="entry name" value="B-box zinc-binding domain"/>
    <property type="match status" value="1"/>
</dbReference>
<organism evidence="8 9">
    <name type="scientific">Potamilus streckersoni</name>
    <dbReference type="NCBI Taxonomy" id="2493646"/>
    <lineage>
        <taxon>Eukaryota</taxon>
        <taxon>Metazoa</taxon>
        <taxon>Spiralia</taxon>
        <taxon>Lophotrochozoa</taxon>
        <taxon>Mollusca</taxon>
        <taxon>Bivalvia</taxon>
        <taxon>Autobranchia</taxon>
        <taxon>Heteroconchia</taxon>
        <taxon>Palaeoheterodonta</taxon>
        <taxon>Unionida</taxon>
        <taxon>Unionoidea</taxon>
        <taxon>Unionidae</taxon>
        <taxon>Ambleminae</taxon>
        <taxon>Lampsilini</taxon>
        <taxon>Potamilus</taxon>
    </lineage>
</organism>
<sequence length="637" mass="72008">MATTSHPQGQFTQFLKCTICLDTFKRPKVLPCGHTYCAPCLQSHINSKLTQNGTRHASFPCPVCRASTAPPDPTISIDKWAELFPVNSMATSLLDLKVDIPSEKRCDLCLKRKKETPAVFYCRECKKSMCAMCQEYHDDISACNKENILNLNTGSNLNDIPIDLSFLEMCSKHSNERIKFFCKDHNSIFCSTCGFLEHRKCETIITLDDMITTFGISVKSKEAETNLKTCHNNLKQLASVVTGNIDTLNKDRNVITKQILSLVANFDAKLKKLEDNLTSILGASQKAEEVNLKSQKTKVLSLMTENETDQIQFDLVMAHGSEVKKIIMLHKLNQNHERYFHTVTELQKDSTCVRMTFNVDKIFNELVNKLCTLGKINILRTNVSISTCLTLTKNTDNNHSGPLATIQNDLKVKKLSEIYVKIAGDKYICYITDIVQLPDSILFVDHGNFKIKIFSNNFKYRNCLSLEEGPWSACAMSDTEVAVSLPYQKTIYIMDVTDKIQKSKEIKTKLRCWGLATLRDKLVISTWTDQDCILILDKKGTEIKRIQPKHYEGNQLIRPSLITTNLSKGITYVYYHCGNNIVAYNSSWEVLFVYTHEDIDGKGGLDTDKDGNVYICGSRGIHQVSADGSFINKLIPR</sequence>
<dbReference type="InterPro" id="IPR000315">
    <property type="entry name" value="Znf_B-box"/>
</dbReference>
<dbReference type="InterPro" id="IPR013083">
    <property type="entry name" value="Znf_RING/FYVE/PHD"/>
</dbReference>
<comment type="caution">
    <text evidence="8">The sequence shown here is derived from an EMBL/GenBank/DDBJ whole genome shotgun (WGS) entry which is preliminary data.</text>
</comment>
<evidence type="ECO:0000256" key="2">
    <source>
        <dbReference type="ARBA" id="ARBA00022723"/>
    </source>
</evidence>
<evidence type="ECO:0000256" key="3">
    <source>
        <dbReference type="ARBA" id="ARBA00022771"/>
    </source>
</evidence>
<name>A0AAE0RMB0_9BIVA</name>
<dbReference type="PROSITE" id="PS00518">
    <property type="entry name" value="ZF_RING_1"/>
    <property type="match status" value="1"/>
</dbReference>
<dbReference type="Proteomes" id="UP001195483">
    <property type="component" value="Unassembled WGS sequence"/>
</dbReference>
<keyword evidence="3 5" id="KW-0863">Zinc-finger</keyword>
<dbReference type="Gene3D" id="3.30.40.10">
    <property type="entry name" value="Zinc/RING finger domain, C3HC4 (zinc finger)"/>
    <property type="match status" value="1"/>
</dbReference>
<dbReference type="PROSITE" id="PS50089">
    <property type="entry name" value="ZF_RING_2"/>
    <property type="match status" value="1"/>
</dbReference>
<evidence type="ECO:0000256" key="4">
    <source>
        <dbReference type="ARBA" id="ARBA00022833"/>
    </source>
</evidence>
<dbReference type="Gene3D" id="3.30.160.60">
    <property type="entry name" value="Classic Zinc Finger"/>
    <property type="match status" value="1"/>
</dbReference>
<reference evidence="8" key="2">
    <citation type="journal article" date="2021" name="Genome Biol. Evol.">
        <title>Developing a high-quality reference genome for a parasitic bivalve with doubly uniparental inheritance (Bivalvia: Unionida).</title>
        <authorList>
            <person name="Smith C.H."/>
        </authorList>
    </citation>
    <scope>NUCLEOTIDE SEQUENCE</scope>
    <source>
        <strain evidence="8">CHS0354</strain>
        <tissue evidence="8">Mantle</tissue>
    </source>
</reference>
<dbReference type="InterPro" id="IPR027370">
    <property type="entry name" value="Znf-RING_euk"/>
</dbReference>
<evidence type="ECO:0000256" key="1">
    <source>
        <dbReference type="ARBA" id="ARBA00022553"/>
    </source>
</evidence>
<feature type="non-terminal residue" evidence="8">
    <location>
        <position position="637"/>
    </location>
</feature>